<comment type="caution">
    <text evidence="2">The sequence shown here is derived from an EMBL/GenBank/DDBJ whole genome shotgun (WGS) entry which is preliminary data.</text>
</comment>
<dbReference type="OrthoDB" id="18996at2759"/>
<dbReference type="Pfam" id="PF04248">
    <property type="entry name" value="NTP_transf_9"/>
    <property type="match status" value="1"/>
</dbReference>
<dbReference type="Proteomes" id="UP000283090">
    <property type="component" value="Unassembled WGS sequence"/>
</dbReference>
<organism evidence="2 3">
    <name type="scientific">Arthrobotrys flagrans</name>
    <name type="common">Nematode-trapping fungus</name>
    <name type="synonym">Trichothecium flagrans</name>
    <dbReference type="NCBI Taxonomy" id="97331"/>
    <lineage>
        <taxon>Eukaryota</taxon>
        <taxon>Fungi</taxon>
        <taxon>Dikarya</taxon>
        <taxon>Ascomycota</taxon>
        <taxon>Pezizomycotina</taxon>
        <taxon>Orbiliomycetes</taxon>
        <taxon>Orbiliales</taxon>
        <taxon>Orbiliaceae</taxon>
        <taxon>Arthrobotrys</taxon>
    </lineage>
</organism>
<keyword evidence="3" id="KW-1185">Reference proteome</keyword>
<name>A0A437A2H9_ARTFL</name>
<dbReference type="InterPro" id="IPR007361">
    <property type="entry name" value="DUF427"/>
</dbReference>
<accession>A0A437A2H9</accession>
<proteinExistence type="predicted"/>
<dbReference type="PANTHER" id="PTHR34310:SF5">
    <property type="entry name" value="DUF427 DOMAIN PROTEIN (AFU_ORTHOLOGUE AFUA_3G02220)"/>
    <property type="match status" value="1"/>
</dbReference>
<reference evidence="2 3" key="1">
    <citation type="submission" date="2019-01" db="EMBL/GenBank/DDBJ databases">
        <title>Intercellular communication is required for trap formation in the nematode-trapping fungus Duddingtonia flagrans.</title>
        <authorList>
            <person name="Youssar L."/>
            <person name="Wernet V."/>
            <person name="Hensel N."/>
            <person name="Hildebrandt H.-G."/>
            <person name="Fischer R."/>
        </authorList>
    </citation>
    <scope>NUCLEOTIDE SEQUENCE [LARGE SCALE GENOMIC DNA]</scope>
    <source>
        <strain evidence="2 3">CBS H-5679</strain>
    </source>
</reference>
<dbReference type="EMBL" id="SAEB01000006">
    <property type="protein sequence ID" value="RVD85355.1"/>
    <property type="molecule type" value="Genomic_DNA"/>
</dbReference>
<feature type="domain" description="DUF427" evidence="1">
    <location>
        <begin position="29"/>
        <end position="115"/>
    </location>
</feature>
<evidence type="ECO:0000313" key="3">
    <source>
        <dbReference type="Proteomes" id="UP000283090"/>
    </source>
</evidence>
<dbReference type="VEuPathDB" id="FungiDB:DFL_003679"/>
<dbReference type="InterPro" id="IPR038694">
    <property type="entry name" value="DUF427_sf"/>
</dbReference>
<dbReference type="Gene3D" id="2.170.150.40">
    <property type="entry name" value="Domain of unknown function (DUF427)"/>
    <property type="match status" value="1"/>
</dbReference>
<dbReference type="RefSeq" id="XP_067490899.1">
    <property type="nucleotide sequence ID" value="XM_067632650.1"/>
</dbReference>
<gene>
    <name evidence="2" type="ORF">DFL_003679</name>
</gene>
<evidence type="ECO:0000313" key="2">
    <source>
        <dbReference type="EMBL" id="RVD85355.1"/>
    </source>
</evidence>
<dbReference type="AlphaFoldDB" id="A0A437A2H9"/>
<dbReference type="GeneID" id="93585990"/>
<dbReference type="PANTHER" id="PTHR34310">
    <property type="entry name" value="DUF427 DOMAIN PROTEIN (AFU_ORTHOLOGUE AFUA_3G02220)"/>
    <property type="match status" value="1"/>
</dbReference>
<evidence type="ECO:0000259" key="1">
    <source>
        <dbReference type="Pfam" id="PF04248"/>
    </source>
</evidence>
<sequence length="122" mass="13528">MTLTDRIKSIFKHDTQAQDSASGSKMSAKATVNGVVIAETDQYEKVEGNVYFPPESLKSDYFKTTQTHTACPWKGLASYYTIDIGDGNPLVDAAWYYPEPKEAASNIKGYVAFYKNKVQITA</sequence>
<protein>
    <recommendedName>
        <fullName evidence="1">DUF427 domain-containing protein</fullName>
    </recommendedName>
</protein>